<dbReference type="AlphaFoldDB" id="A0A835FU95"/>
<evidence type="ECO:0000256" key="1">
    <source>
        <dbReference type="SAM" id="MobiDB-lite"/>
    </source>
</evidence>
<accession>A0A835FU95</accession>
<dbReference type="EMBL" id="JACEFO010000325">
    <property type="protein sequence ID" value="KAF8775399.1"/>
    <property type="molecule type" value="Genomic_DNA"/>
</dbReference>
<feature type="region of interest" description="Disordered" evidence="1">
    <location>
        <begin position="1"/>
        <end position="99"/>
    </location>
</feature>
<gene>
    <name evidence="2" type="ORF">HU200_004819</name>
</gene>
<sequence length="99" mass="10353">MAQNGGALFPDPSTRSKQTTTRASTPPSAATCDAQATGSREIAEAEAHAQNTKPQASGVAKQWSTGEEAATQKRATQAADSQDPAWQPRGADRRQEQGS</sequence>
<evidence type="ECO:0000313" key="3">
    <source>
        <dbReference type="Proteomes" id="UP000636709"/>
    </source>
</evidence>
<feature type="compositionally biased region" description="Basic and acidic residues" evidence="1">
    <location>
        <begin position="90"/>
        <end position="99"/>
    </location>
</feature>
<organism evidence="2 3">
    <name type="scientific">Digitaria exilis</name>
    <dbReference type="NCBI Taxonomy" id="1010633"/>
    <lineage>
        <taxon>Eukaryota</taxon>
        <taxon>Viridiplantae</taxon>
        <taxon>Streptophyta</taxon>
        <taxon>Embryophyta</taxon>
        <taxon>Tracheophyta</taxon>
        <taxon>Spermatophyta</taxon>
        <taxon>Magnoliopsida</taxon>
        <taxon>Liliopsida</taxon>
        <taxon>Poales</taxon>
        <taxon>Poaceae</taxon>
        <taxon>PACMAD clade</taxon>
        <taxon>Panicoideae</taxon>
        <taxon>Panicodae</taxon>
        <taxon>Paniceae</taxon>
        <taxon>Anthephorinae</taxon>
        <taxon>Digitaria</taxon>
    </lineage>
</organism>
<feature type="compositionally biased region" description="Low complexity" evidence="1">
    <location>
        <begin position="19"/>
        <end position="31"/>
    </location>
</feature>
<dbReference type="Proteomes" id="UP000636709">
    <property type="component" value="Unassembled WGS sequence"/>
</dbReference>
<reference evidence="2" key="1">
    <citation type="submission" date="2020-07" db="EMBL/GenBank/DDBJ databases">
        <title>Genome sequence and genetic diversity analysis of an under-domesticated orphan crop, white fonio (Digitaria exilis).</title>
        <authorList>
            <person name="Bennetzen J.L."/>
            <person name="Chen S."/>
            <person name="Ma X."/>
            <person name="Wang X."/>
            <person name="Yssel A.E.J."/>
            <person name="Chaluvadi S.R."/>
            <person name="Johnson M."/>
            <person name="Gangashetty P."/>
            <person name="Hamidou F."/>
            <person name="Sanogo M.D."/>
            <person name="Zwaenepoel A."/>
            <person name="Wallace J."/>
            <person name="Van De Peer Y."/>
            <person name="Van Deynze A."/>
        </authorList>
    </citation>
    <scope>NUCLEOTIDE SEQUENCE</scope>
    <source>
        <tissue evidence="2">Leaves</tissue>
    </source>
</reference>
<evidence type="ECO:0000313" key="2">
    <source>
        <dbReference type="EMBL" id="KAF8775399.1"/>
    </source>
</evidence>
<protein>
    <submittedName>
        <fullName evidence="2">Uncharacterized protein</fullName>
    </submittedName>
</protein>
<comment type="caution">
    <text evidence="2">The sequence shown here is derived from an EMBL/GenBank/DDBJ whole genome shotgun (WGS) entry which is preliminary data.</text>
</comment>
<proteinExistence type="predicted"/>
<name>A0A835FU95_9POAL</name>
<keyword evidence="3" id="KW-1185">Reference proteome</keyword>